<dbReference type="Proteomes" id="UP000663842">
    <property type="component" value="Unassembled WGS sequence"/>
</dbReference>
<evidence type="ECO:0000313" key="5">
    <source>
        <dbReference type="Proteomes" id="UP000663866"/>
    </source>
</evidence>
<accession>A0A819KMB1</accession>
<evidence type="ECO:0000256" key="1">
    <source>
        <dbReference type="SAM" id="Coils"/>
    </source>
</evidence>
<dbReference type="AlphaFoldDB" id="A0A819KMB1"/>
<sequence length="510" mass="59486">MYFFSSSYLCNYIRFTKKQRLIQTQTFILTNMACVAPLNLCATCETLGNEHKSKPGILLCMGCQKHFCSKHMIQHRENLADLLENGVVCERNALLEKISVPYDEQWSASIKVQLETINNWELDSIELIKQSAMRARKELHETASKEYENSSNQFSMLSNELNALLENESYFENDIDQLKNKFYQLKHDLEQYPVELRINGISNELVVVKLIVKSVPPVSPSYLFVDQLLKSQKPRISINISNIEVGKMCPISDHLIAFHSKKELPALDISNVSWKSLPEIPSVAELHWVDHLKLFLALEYSGRNNQPNKLYQFDPYSGHREELFKKSIDWRIGRGDNFTTLTCFKQYIVIIFGDKIETWTGTFRQWYTSEILCTRWGPPISCQKNEDIKRIRMNDLYYALIVKHYNQSPYLDLRNHGMSTLHRIILDQIRLPADMRLLSLPNASGWLIFFRGERSTCCVFDNNGKRHDQNIVMSSNITDVTVQNDLIIIRKFEENGCDDYDFIEVYDWQK</sequence>
<comment type="caution">
    <text evidence="2">The sequence shown here is derived from an EMBL/GenBank/DDBJ whole genome shotgun (WGS) entry which is preliminary data.</text>
</comment>
<reference evidence="2" key="1">
    <citation type="submission" date="2021-02" db="EMBL/GenBank/DDBJ databases">
        <authorList>
            <person name="Nowell W R."/>
        </authorList>
    </citation>
    <scope>NUCLEOTIDE SEQUENCE</scope>
</reference>
<dbReference type="EMBL" id="CAJOBG010003859">
    <property type="protein sequence ID" value="CAF4084136.1"/>
    <property type="molecule type" value="Genomic_DNA"/>
</dbReference>
<proteinExistence type="predicted"/>
<organism evidence="2 4">
    <name type="scientific">Rotaria magnacalcarata</name>
    <dbReference type="NCBI Taxonomy" id="392030"/>
    <lineage>
        <taxon>Eukaryota</taxon>
        <taxon>Metazoa</taxon>
        <taxon>Spiralia</taxon>
        <taxon>Gnathifera</taxon>
        <taxon>Rotifera</taxon>
        <taxon>Eurotatoria</taxon>
        <taxon>Bdelloidea</taxon>
        <taxon>Philodinida</taxon>
        <taxon>Philodinidae</taxon>
        <taxon>Rotaria</taxon>
    </lineage>
</organism>
<dbReference type="Proteomes" id="UP000663866">
    <property type="component" value="Unassembled WGS sequence"/>
</dbReference>
<evidence type="ECO:0000313" key="2">
    <source>
        <dbReference type="EMBL" id="CAF3946988.1"/>
    </source>
</evidence>
<name>A0A819KMB1_9BILA</name>
<dbReference type="EMBL" id="CAJOBF010001401">
    <property type="protein sequence ID" value="CAF3946988.1"/>
    <property type="molecule type" value="Genomic_DNA"/>
</dbReference>
<evidence type="ECO:0000313" key="3">
    <source>
        <dbReference type="EMBL" id="CAF4084136.1"/>
    </source>
</evidence>
<keyword evidence="5" id="KW-1185">Reference proteome</keyword>
<protein>
    <submittedName>
        <fullName evidence="2">Uncharacterized protein</fullName>
    </submittedName>
</protein>
<evidence type="ECO:0000313" key="4">
    <source>
        <dbReference type="Proteomes" id="UP000663842"/>
    </source>
</evidence>
<keyword evidence="1" id="KW-0175">Coiled coil</keyword>
<gene>
    <name evidence="3" type="ORF">OVN521_LOCUS19960</name>
    <name evidence="2" type="ORF">UXM345_LOCUS13110</name>
</gene>
<feature type="coiled-coil region" evidence="1">
    <location>
        <begin position="147"/>
        <end position="181"/>
    </location>
</feature>